<protein>
    <recommendedName>
        <fullName evidence="3">Glucokinase</fullName>
        <ecNumber evidence="3">2.7.1.2</ecNumber>
    </recommendedName>
    <alternativeName>
        <fullName evidence="3">Glucose kinase</fullName>
    </alternativeName>
</protein>
<dbReference type="PANTHER" id="PTHR47690:SF1">
    <property type="entry name" value="GLUCOKINASE"/>
    <property type="match status" value="1"/>
</dbReference>
<dbReference type="AlphaFoldDB" id="A0A838L610"/>
<dbReference type="GO" id="GO:0005829">
    <property type="term" value="C:cytosol"/>
    <property type="evidence" value="ECO:0007669"/>
    <property type="project" value="TreeGrafter"/>
</dbReference>
<keyword evidence="3" id="KW-0067">ATP-binding</keyword>
<dbReference type="PANTHER" id="PTHR47690">
    <property type="entry name" value="GLUCOKINASE"/>
    <property type="match status" value="1"/>
</dbReference>
<keyword evidence="3" id="KW-0324">Glycolysis</keyword>
<keyword evidence="6" id="KW-1185">Reference proteome</keyword>
<dbReference type="InterPro" id="IPR043129">
    <property type="entry name" value="ATPase_NBD"/>
</dbReference>
<dbReference type="InterPro" id="IPR050201">
    <property type="entry name" value="Bacterial_glucokinase"/>
</dbReference>
<dbReference type="Gene3D" id="3.30.420.40">
    <property type="match status" value="1"/>
</dbReference>
<dbReference type="Proteomes" id="UP000570166">
    <property type="component" value="Unassembled WGS sequence"/>
</dbReference>
<dbReference type="Pfam" id="PF02685">
    <property type="entry name" value="Glucokinase"/>
    <property type="match status" value="1"/>
</dbReference>
<evidence type="ECO:0000256" key="3">
    <source>
        <dbReference type="HAMAP-Rule" id="MF_00524"/>
    </source>
</evidence>
<evidence type="ECO:0000256" key="1">
    <source>
        <dbReference type="ARBA" id="ARBA00022679"/>
    </source>
</evidence>
<comment type="caution">
    <text evidence="5">The sequence shown here is derived from an EMBL/GenBank/DDBJ whole genome shotgun (WGS) entry which is preliminary data.</text>
</comment>
<proteinExistence type="inferred from homology"/>
<comment type="subcellular location">
    <subcellularLocation>
        <location evidence="3">Cytoplasm</location>
    </subcellularLocation>
</comment>
<evidence type="ECO:0000256" key="4">
    <source>
        <dbReference type="RuleBase" id="RU004046"/>
    </source>
</evidence>
<dbReference type="NCBIfam" id="NF009073">
    <property type="entry name" value="PRK12408.1"/>
    <property type="match status" value="1"/>
</dbReference>
<keyword evidence="3" id="KW-0963">Cytoplasm</keyword>
<dbReference type="SUPFAM" id="SSF53067">
    <property type="entry name" value="Actin-like ATPase domain"/>
    <property type="match status" value="1"/>
</dbReference>
<keyword evidence="3" id="KW-0547">Nucleotide-binding</keyword>
<reference evidence="5 6" key="1">
    <citation type="submission" date="2020-07" db="EMBL/GenBank/DDBJ databases">
        <authorList>
            <person name="Sun Q."/>
        </authorList>
    </citation>
    <scope>NUCLEOTIDE SEQUENCE [LARGE SCALE GENOMIC DNA]</scope>
    <source>
        <strain evidence="5 6">CGMCC 1.13654</strain>
    </source>
</reference>
<dbReference type="CDD" id="cd24008">
    <property type="entry name" value="ASKHA_NBD_GLK"/>
    <property type="match status" value="1"/>
</dbReference>
<dbReference type="EMBL" id="JACEIB010000007">
    <property type="protein sequence ID" value="MBA2934933.1"/>
    <property type="molecule type" value="Genomic_DNA"/>
</dbReference>
<dbReference type="HAMAP" id="MF_00524">
    <property type="entry name" value="Glucokinase"/>
    <property type="match status" value="1"/>
</dbReference>
<dbReference type="GO" id="GO:0006096">
    <property type="term" value="P:glycolytic process"/>
    <property type="evidence" value="ECO:0007669"/>
    <property type="project" value="UniProtKB-UniRule"/>
</dbReference>
<evidence type="ECO:0000256" key="2">
    <source>
        <dbReference type="ARBA" id="ARBA00022777"/>
    </source>
</evidence>
<dbReference type="GO" id="GO:0005536">
    <property type="term" value="F:D-glucose binding"/>
    <property type="evidence" value="ECO:0007669"/>
    <property type="project" value="InterPro"/>
</dbReference>
<organism evidence="5 6">
    <name type="scientific">Sphingomonas chungangi</name>
    <dbReference type="NCBI Taxonomy" id="2683589"/>
    <lineage>
        <taxon>Bacteria</taxon>
        <taxon>Pseudomonadati</taxon>
        <taxon>Pseudomonadota</taxon>
        <taxon>Alphaproteobacteria</taxon>
        <taxon>Sphingomonadales</taxon>
        <taxon>Sphingomonadaceae</taxon>
        <taxon>Sphingomonas</taxon>
    </lineage>
</organism>
<evidence type="ECO:0000313" key="6">
    <source>
        <dbReference type="Proteomes" id="UP000570166"/>
    </source>
</evidence>
<dbReference type="Gene3D" id="3.40.367.20">
    <property type="match status" value="1"/>
</dbReference>
<keyword evidence="2 3" id="KW-0418">Kinase</keyword>
<keyword evidence="1 3" id="KW-0808">Transferase</keyword>
<dbReference type="EC" id="2.7.1.2" evidence="3"/>
<sequence>MTELVAVDIGGTNARFTIATVKDDGAIELGEVVTLPTHAYASLRSAWEAFSEKVGRPLPKDGAISFAGPVDGTVLKLTNSPWVLRPELIPSALGLDRYELVNDFGAVAYAVSRVGPEYLRHVCGPDVPLHKEGSISIVGPGTGLGVALLHRGSRGHITVITTEGGHVDFAPLDKLEDQILQRLRDRYRRVSTERIVAGPGLVNLYEALAAIEGRNVPHDIDDKELWKLALSGSDVLASAALDRFCLSLGSVAGDLALAHGAWSGTVIAGGVGVRIADHLPISGFAGRYTAKGRFEARMAQIPVKLITHPQPGLLGAAAAFAEKHCR</sequence>
<accession>A0A838L610</accession>
<comment type="similarity">
    <text evidence="3 4">Belongs to the bacterial glucokinase family.</text>
</comment>
<dbReference type="GO" id="GO:0005524">
    <property type="term" value="F:ATP binding"/>
    <property type="evidence" value="ECO:0007669"/>
    <property type="project" value="UniProtKB-UniRule"/>
</dbReference>
<comment type="catalytic activity">
    <reaction evidence="3">
        <text>D-glucose + ATP = D-glucose 6-phosphate + ADP + H(+)</text>
        <dbReference type="Rhea" id="RHEA:17825"/>
        <dbReference type="ChEBI" id="CHEBI:4167"/>
        <dbReference type="ChEBI" id="CHEBI:15378"/>
        <dbReference type="ChEBI" id="CHEBI:30616"/>
        <dbReference type="ChEBI" id="CHEBI:61548"/>
        <dbReference type="ChEBI" id="CHEBI:456216"/>
        <dbReference type="EC" id="2.7.1.2"/>
    </reaction>
</comment>
<evidence type="ECO:0000313" key="5">
    <source>
        <dbReference type="EMBL" id="MBA2934933.1"/>
    </source>
</evidence>
<dbReference type="NCBIfam" id="TIGR00749">
    <property type="entry name" value="glk"/>
    <property type="match status" value="1"/>
</dbReference>
<gene>
    <name evidence="3 5" type="primary">glk</name>
    <name evidence="5" type="ORF">HZF05_12575</name>
</gene>
<dbReference type="RefSeq" id="WP_160366703.1">
    <property type="nucleotide sequence ID" value="NZ_JACEIB010000007.1"/>
</dbReference>
<dbReference type="InterPro" id="IPR003836">
    <property type="entry name" value="Glucokinase"/>
</dbReference>
<feature type="binding site" evidence="3">
    <location>
        <begin position="7"/>
        <end position="12"/>
    </location>
    <ligand>
        <name>ATP</name>
        <dbReference type="ChEBI" id="CHEBI:30616"/>
    </ligand>
</feature>
<dbReference type="GO" id="GO:0004340">
    <property type="term" value="F:glucokinase activity"/>
    <property type="evidence" value="ECO:0007669"/>
    <property type="project" value="UniProtKB-UniRule"/>
</dbReference>
<name>A0A838L610_9SPHN</name>